<keyword evidence="2" id="KW-1185">Reference proteome</keyword>
<sequence>MWDILLDSVFCFFINLSNSVVGLVERYSLLKFEITFEMCAMCSSCSFFCVHRVFVIEVGSSCMIVCKSWIENLSKVFQRFSGIHGLGFLMT</sequence>
<evidence type="ECO:0000313" key="1">
    <source>
        <dbReference type="EMBL" id="KAG9493571.1"/>
    </source>
</evidence>
<gene>
    <name evidence="1" type="ORF">GDO78_001458</name>
</gene>
<protein>
    <submittedName>
        <fullName evidence="1">Uncharacterized protein</fullName>
    </submittedName>
</protein>
<dbReference type="EMBL" id="WNTK01000001">
    <property type="protein sequence ID" value="KAG9493571.1"/>
    <property type="molecule type" value="Genomic_DNA"/>
</dbReference>
<accession>A0A8J6FSZ8</accession>
<reference evidence="1" key="1">
    <citation type="thesis" date="2020" institute="ProQuest LLC" country="789 East Eisenhower Parkway, Ann Arbor, MI, USA">
        <title>Comparative Genomics and Chromosome Evolution.</title>
        <authorList>
            <person name="Mudd A.B."/>
        </authorList>
    </citation>
    <scope>NUCLEOTIDE SEQUENCE</scope>
    <source>
        <strain evidence="1">HN-11 Male</strain>
        <tissue evidence="1">Kidney and liver</tissue>
    </source>
</reference>
<dbReference type="AlphaFoldDB" id="A0A8J6FSZ8"/>
<dbReference type="Proteomes" id="UP000770717">
    <property type="component" value="Unassembled WGS sequence"/>
</dbReference>
<comment type="caution">
    <text evidence="1">The sequence shown here is derived from an EMBL/GenBank/DDBJ whole genome shotgun (WGS) entry which is preliminary data.</text>
</comment>
<evidence type="ECO:0000313" key="2">
    <source>
        <dbReference type="Proteomes" id="UP000770717"/>
    </source>
</evidence>
<proteinExistence type="predicted"/>
<organism evidence="1 2">
    <name type="scientific">Eleutherodactylus coqui</name>
    <name type="common">Puerto Rican coqui</name>
    <dbReference type="NCBI Taxonomy" id="57060"/>
    <lineage>
        <taxon>Eukaryota</taxon>
        <taxon>Metazoa</taxon>
        <taxon>Chordata</taxon>
        <taxon>Craniata</taxon>
        <taxon>Vertebrata</taxon>
        <taxon>Euteleostomi</taxon>
        <taxon>Amphibia</taxon>
        <taxon>Batrachia</taxon>
        <taxon>Anura</taxon>
        <taxon>Neobatrachia</taxon>
        <taxon>Hyloidea</taxon>
        <taxon>Eleutherodactylidae</taxon>
        <taxon>Eleutherodactylinae</taxon>
        <taxon>Eleutherodactylus</taxon>
        <taxon>Eleutherodactylus</taxon>
    </lineage>
</organism>
<name>A0A8J6FSZ8_ELECQ</name>